<dbReference type="HOGENOM" id="CLU_051720_0_1_1"/>
<dbReference type="InParanoid" id="F8PN58"/>
<gene>
    <name evidence="1" type="ORF">SERLA73DRAFT_158694</name>
</gene>
<reference evidence="2" key="1">
    <citation type="journal article" date="2011" name="Science">
        <title>The plant cell wall-decomposing machinery underlies the functional diversity of forest fungi.</title>
        <authorList>
            <person name="Eastwood D.C."/>
            <person name="Floudas D."/>
            <person name="Binder M."/>
            <person name="Majcherczyk A."/>
            <person name="Schneider P."/>
            <person name="Aerts A."/>
            <person name="Asiegbu F.O."/>
            <person name="Baker S.E."/>
            <person name="Barry K."/>
            <person name="Bendiksby M."/>
            <person name="Blumentritt M."/>
            <person name="Coutinho P.M."/>
            <person name="Cullen D."/>
            <person name="de Vries R.P."/>
            <person name="Gathman A."/>
            <person name="Goodell B."/>
            <person name="Henrissat B."/>
            <person name="Ihrmark K."/>
            <person name="Kauserud H."/>
            <person name="Kohler A."/>
            <person name="LaButti K."/>
            <person name="Lapidus A."/>
            <person name="Lavin J.L."/>
            <person name="Lee Y.-H."/>
            <person name="Lindquist E."/>
            <person name="Lilly W."/>
            <person name="Lucas S."/>
            <person name="Morin E."/>
            <person name="Murat C."/>
            <person name="Oguiza J.A."/>
            <person name="Park J."/>
            <person name="Pisabarro A.G."/>
            <person name="Riley R."/>
            <person name="Rosling A."/>
            <person name="Salamov A."/>
            <person name="Schmidt O."/>
            <person name="Schmutz J."/>
            <person name="Skrede I."/>
            <person name="Stenlid J."/>
            <person name="Wiebenga A."/>
            <person name="Xie X."/>
            <person name="Kuees U."/>
            <person name="Hibbett D.S."/>
            <person name="Hoffmeister D."/>
            <person name="Hoegberg N."/>
            <person name="Martin F."/>
            <person name="Grigoriev I.V."/>
            <person name="Watkinson S.C."/>
        </authorList>
    </citation>
    <scope>NUCLEOTIDE SEQUENCE [LARGE SCALE GENOMIC DNA]</scope>
    <source>
        <strain evidence="2">strain S7.3</strain>
    </source>
</reference>
<sequence>MDPSTVTFPVLPPELERDIFELAAYTNRPSALCLVCVAKRAQIWLEPIIYSTIIIDSGSMSTLLLRTLSPSHDDEKKGQASHSRARTIASRINTLVLPRSTPLAVAEQLVPLCTNLQTLACWVSPTDGSAMKLEHVLRDREREADTTVRITGSKMKTLTHASINLTTFLGSPPNSPSGLSSTSLPFLSHLTHLDIVNHWAMWTLPISTASYAEHEQGPHPLLSLPCLTHVAFRYWARGSVGAVLERCKALRVIVLRVENVVWGLAKERLRKEGVRWVGSGWESLEECDALAEDRMQGGGSRNKESIRVVVMHHRSDLDEWERVQRGEEGMWERAERALRMKTLAGQ</sequence>
<accession>F8PN58</accession>
<organism evidence="2">
    <name type="scientific">Serpula lacrymans var. lacrymans (strain S7.3)</name>
    <name type="common">Dry rot fungus</name>
    <dbReference type="NCBI Taxonomy" id="936435"/>
    <lineage>
        <taxon>Eukaryota</taxon>
        <taxon>Fungi</taxon>
        <taxon>Dikarya</taxon>
        <taxon>Basidiomycota</taxon>
        <taxon>Agaricomycotina</taxon>
        <taxon>Agaricomycetes</taxon>
        <taxon>Agaricomycetidae</taxon>
        <taxon>Boletales</taxon>
        <taxon>Coniophorineae</taxon>
        <taxon>Serpulaceae</taxon>
        <taxon>Serpula</taxon>
    </lineage>
</organism>
<dbReference type="EMBL" id="GL945476">
    <property type="protein sequence ID" value="EGO03040.1"/>
    <property type="molecule type" value="Genomic_DNA"/>
</dbReference>
<evidence type="ECO:0000313" key="2">
    <source>
        <dbReference type="Proteomes" id="UP000008063"/>
    </source>
</evidence>
<keyword evidence="2" id="KW-1185">Reference proteome</keyword>
<dbReference type="AlphaFoldDB" id="F8PN58"/>
<dbReference type="OrthoDB" id="2900663at2759"/>
<proteinExistence type="predicted"/>
<evidence type="ECO:0000313" key="1">
    <source>
        <dbReference type="EMBL" id="EGO03040.1"/>
    </source>
</evidence>
<evidence type="ECO:0008006" key="3">
    <source>
        <dbReference type="Google" id="ProtNLM"/>
    </source>
</evidence>
<dbReference type="Proteomes" id="UP000008063">
    <property type="component" value="Unassembled WGS sequence"/>
</dbReference>
<protein>
    <recommendedName>
        <fullName evidence="3">F-box domain-containing protein</fullName>
    </recommendedName>
</protein>
<name>F8PN58_SERL3</name>
<dbReference type="OMA" id="DIVNHWA"/>